<dbReference type="ExpressionAtlas" id="A0A2K3NC17">
    <property type="expression patterns" value="baseline"/>
</dbReference>
<reference evidence="1 2" key="2">
    <citation type="journal article" date="2017" name="Front. Plant Sci.">
        <title>Gene Classification and Mining of Molecular Markers Useful in Red Clover (Trifolium pratense) Breeding.</title>
        <authorList>
            <person name="Istvanek J."/>
            <person name="Dluhosova J."/>
            <person name="Dluhos P."/>
            <person name="Patkova L."/>
            <person name="Nedelnik J."/>
            <person name="Repkova J."/>
        </authorList>
    </citation>
    <scope>NUCLEOTIDE SEQUENCE [LARGE SCALE GENOMIC DNA]</scope>
    <source>
        <strain evidence="2">cv. Tatra</strain>
        <tissue evidence="1">Young leaves</tissue>
    </source>
</reference>
<organism evidence="1 2">
    <name type="scientific">Trifolium pratense</name>
    <name type="common">Red clover</name>
    <dbReference type="NCBI Taxonomy" id="57577"/>
    <lineage>
        <taxon>Eukaryota</taxon>
        <taxon>Viridiplantae</taxon>
        <taxon>Streptophyta</taxon>
        <taxon>Embryophyta</taxon>
        <taxon>Tracheophyta</taxon>
        <taxon>Spermatophyta</taxon>
        <taxon>Magnoliopsida</taxon>
        <taxon>eudicotyledons</taxon>
        <taxon>Gunneridae</taxon>
        <taxon>Pentapetalae</taxon>
        <taxon>rosids</taxon>
        <taxon>fabids</taxon>
        <taxon>Fabales</taxon>
        <taxon>Fabaceae</taxon>
        <taxon>Papilionoideae</taxon>
        <taxon>50 kb inversion clade</taxon>
        <taxon>NPAAA clade</taxon>
        <taxon>Hologalegina</taxon>
        <taxon>IRL clade</taxon>
        <taxon>Trifolieae</taxon>
        <taxon>Trifolium</taxon>
    </lineage>
</organism>
<dbReference type="EMBL" id="ASHM01019074">
    <property type="protein sequence ID" value="PNY00565.1"/>
    <property type="molecule type" value="Genomic_DNA"/>
</dbReference>
<reference evidence="1 2" key="1">
    <citation type="journal article" date="2014" name="Am. J. Bot.">
        <title>Genome assembly and annotation for red clover (Trifolium pratense; Fabaceae).</title>
        <authorList>
            <person name="Istvanek J."/>
            <person name="Jaros M."/>
            <person name="Krenek A."/>
            <person name="Repkova J."/>
        </authorList>
    </citation>
    <scope>NUCLEOTIDE SEQUENCE [LARGE SCALE GENOMIC DNA]</scope>
    <source>
        <strain evidence="2">cv. Tatra</strain>
        <tissue evidence="1">Young leaves</tissue>
    </source>
</reference>
<dbReference type="STRING" id="57577.A0A2K3NC17"/>
<name>A0A2K3NC17_TRIPR</name>
<evidence type="ECO:0000313" key="2">
    <source>
        <dbReference type="Proteomes" id="UP000236291"/>
    </source>
</evidence>
<feature type="non-terminal residue" evidence="1">
    <location>
        <position position="1"/>
    </location>
</feature>
<sequence length="54" mass="5870">LEDAQASGESEVKFQVSRDALGAVLRSMAYIREQLSGAVTGDVHSEPVSKKHRK</sequence>
<accession>A0A2K3NC17</accession>
<proteinExistence type="predicted"/>
<dbReference type="AlphaFoldDB" id="A0A2K3NC17"/>
<gene>
    <name evidence="1" type="ORF">L195_g023848</name>
</gene>
<protein>
    <submittedName>
        <fullName evidence="1">Protein FAR1-related sequence 3-like</fullName>
    </submittedName>
</protein>
<evidence type="ECO:0000313" key="1">
    <source>
        <dbReference type="EMBL" id="PNY00565.1"/>
    </source>
</evidence>
<comment type="caution">
    <text evidence="1">The sequence shown here is derived from an EMBL/GenBank/DDBJ whole genome shotgun (WGS) entry which is preliminary data.</text>
</comment>
<dbReference type="Proteomes" id="UP000236291">
    <property type="component" value="Unassembled WGS sequence"/>
</dbReference>